<feature type="transmembrane region" description="Helical" evidence="1">
    <location>
        <begin position="133"/>
        <end position="159"/>
    </location>
</feature>
<keyword evidence="1" id="KW-1133">Transmembrane helix</keyword>
<keyword evidence="1" id="KW-0812">Transmembrane</keyword>
<reference evidence="2 3" key="1">
    <citation type="submission" date="2023-08" db="EMBL/GenBank/DDBJ databases">
        <authorList>
            <person name="Park J.-S."/>
        </authorList>
    </citation>
    <scope>NUCLEOTIDE SEQUENCE [LARGE SCALE GENOMIC DNA]</scope>
    <source>
        <strain evidence="2 3">2205SS18-9</strain>
    </source>
</reference>
<dbReference type="InterPro" id="IPR006938">
    <property type="entry name" value="DUF624"/>
</dbReference>
<keyword evidence="1" id="KW-0472">Membrane</keyword>
<dbReference type="EMBL" id="JAVAMP010000003">
    <property type="protein sequence ID" value="MDP5274540.1"/>
    <property type="molecule type" value="Genomic_DNA"/>
</dbReference>
<feature type="transmembrane region" description="Helical" evidence="1">
    <location>
        <begin position="100"/>
        <end position="121"/>
    </location>
</feature>
<evidence type="ECO:0000313" key="2">
    <source>
        <dbReference type="EMBL" id="MDP5274540.1"/>
    </source>
</evidence>
<sequence>MEFNGVMGGLYRISEWIMRFAVINILWLICSIPVMFLVLISFLMEELSQIILNLIIIGIVSPFTLFPATAAMFVVVRKWLTGDEDTPLFKTYFKGFKENYVQSMLGGILYNILITVMIVNINFYDQMENLSQYLAVVILILLVLTIISIFNYFSLMVHLHLKFRILIKNAFLLTIGKPFNSLGVAVTNFLIFYISFEYFTFLIFIFTGSLMAFCSYFYFNVLFKKIQNLEDASE</sequence>
<keyword evidence="3" id="KW-1185">Reference proteome</keyword>
<evidence type="ECO:0000256" key="1">
    <source>
        <dbReference type="SAM" id="Phobius"/>
    </source>
</evidence>
<proteinExistence type="predicted"/>
<feature type="transmembrane region" description="Helical" evidence="1">
    <location>
        <begin position="50"/>
        <end position="76"/>
    </location>
</feature>
<gene>
    <name evidence="2" type="ORF">Q5Y73_10495</name>
</gene>
<name>A0ABT9IYV1_9BACL</name>
<organism evidence="2 3">
    <name type="scientific">Chengkuizengella axinellae</name>
    <dbReference type="NCBI Taxonomy" id="3064388"/>
    <lineage>
        <taxon>Bacteria</taxon>
        <taxon>Bacillati</taxon>
        <taxon>Bacillota</taxon>
        <taxon>Bacilli</taxon>
        <taxon>Bacillales</taxon>
        <taxon>Paenibacillaceae</taxon>
        <taxon>Chengkuizengella</taxon>
    </lineage>
</organism>
<dbReference type="Pfam" id="PF04854">
    <property type="entry name" value="DUF624"/>
    <property type="match status" value="1"/>
</dbReference>
<protein>
    <submittedName>
        <fullName evidence="2">DUF624 domain-containing protein</fullName>
    </submittedName>
</protein>
<feature type="transmembrane region" description="Helical" evidence="1">
    <location>
        <begin position="171"/>
        <end position="192"/>
    </location>
</feature>
<evidence type="ECO:0000313" key="3">
    <source>
        <dbReference type="Proteomes" id="UP001231941"/>
    </source>
</evidence>
<dbReference type="Proteomes" id="UP001231941">
    <property type="component" value="Unassembled WGS sequence"/>
</dbReference>
<dbReference type="RefSeq" id="WP_305991844.1">
    <property type="nucleotide sequence ID" value="NZ_JAVAMP010000003.1"/>
</dbReference>
<feature type="transmembrane region" description="Helical" evidence="1">
    <location>
        <begin position="21"/>
        <end position="44"/>
    </location>
</feature>
<comment type="caution">
    <text evidence="2">The sequence shown here is derived from an EMBL/GenBank/DDBJ whole genome shotgun (WGS) entry which is preliminary data.</text>
</comment>
<feature type="transmembrane region" description="Helical" evidence="1">
    <location>
        <begin position="198"/>
        <end position="219"/>
    </location>
</feature>
<accession>A0ABT9IYV1</accession>